<keyword evidence="2 5" id="KW-0812">Transmembrane</keyword>
<keyword evidence="8" id="KW-1185">Reference proteome</keyword>
<dbReference type="InterPro" id="IPR000276">
    <property type="entry name" value="GPCR_Rhodpsn"/>
</dbReference>
<dbReference type="KEGG" id="spu:115921388"/>
<dbReference type="InterPro" id="IPR017452">
    <property type="entry name" value="GPCR_Rhodpsn_7TM"/>
</dbReference>
<dbReference type="AlphaFoldDB" id="A0A7M7NCJ3"/>
<dbReference type="InParanoid" id="A0A7M7NCJ3"/>
<evidence type="ECO:0000256" key="5">
    <source>
        <dbReference type="SAM" id="Phobius"/>
    </source>
</evidence>
<organism evidence="7 8">
    <name type="scientific">Strongylocentrotus purpuratus</name>
    <name type="common">Purple sea urchin</name>
    <dbReference type="NCBI Taxonomy" id="7668"/>
    <lineage>
        <taxon>Eukaryota</taxon>
        <taxon>Metazoa</taxon>
        <taxon>Echinodermata</taxon>
        <taxon>Eleutherozoa</taxon>
        <taxon>Echinozoa</taxon>
        <taxon>Echinoidea</taxon>
        <taxon>Euechinoidea</taxon>
        <taxon>Echinacea</taxon>
        <taxon>Camarodonta</taxon>
        <taxon>Echinidea</taxon>
        <taxon>Strongylocentrotidae</taxon>
        <taxon>Strongylocentrotus</taxon>
    </lineage>
</organism>
<dbReference type="PROSITE" id="PS50262">
    <property type="entry name" value="G_PROTEIN_RECEP_F1_2"/>
    <property type="match status" value="1"/>
</dbReference>
<dbReference type="RefSeq" id="XP_030834694.1">
    <property type="nucleotide sequence ID" value="XM_030978834.1"/>
</dbReference>
<dbReference type="Proteomes" id="UP000007110">
    <property type="component" value="Unassembled WGS sequence"/>
</dbReference>
<evidence type="ECO:0000313" key="8">
    <source>
        <dbReference type="Proteomes" id="UP000007110"/>
    </source>
</evidence>
<dbReference type="PANTHER" id="PTHR45698">
    <property type="entry name" value="TRACE AMINE-ASSOCIATED RECEPTOR 19N-RELATED"/>
    <property type="match status" value="1"/>
</dbReference>
<dbReference type="EnsemblMetazoa" id="XM_030978834">
    <property type="protein sequence ID" value="XP_030834694"/>
    <property type="gene ID" value="LOC115921388"/>
</dbReference>
<dbReference type="OrthoDB" id="5859976at2759"/>
<accession>A0A7M7NCJ3</accession>
<sequence>RLQRFNHYWCASYEDGCPKEENSFISSAIDAVEGNGTSATKEGWVWSSITLTPWVILQMLVAIFGIIGNALVIVVLYQHRAANRVTDTLIANPAAADLLTSLFVIPLPMARQVPNTWEGQIYCKVDLSSVLMWANMSVST</sequence>
<dbReference type="GO" id="GO:0004930">
    <property type="term" value="F:G protein-coupled receptor activity"/>
    <property type="evidence" value="ECO:0007669"/>
    <property type="project" value="InterPro"/>
</dbReference>
<evidence type="ECO:0000256" key="4">
    <source>
        <dbReference type="ARBA" id="ARBA00023136"/>
    </source>
</evidence>
<evidence type="ECO:0000259" key="6">
    <source>
        <dbReference type="PROSITE" id="PS50262"/>
    </source>
</evidence>
<dbReference type="PRINTS" id="PR00237">
    <property type="entry name" value="GPCRRHODOPSN"/>
</dbReference>
<evidence type="ECO:0000256" key="1">
    <source>
        <dbReference type="ARBA" id="ARBA00004370"/>
    </source>
</evidence>
<dbReference type="SUPFAM" id="SSF81321">
    <property type="entry name" value="Family A G protein-coupled receptor-like"/>
    <property type="match status" value="1"/>
</dbReference>
<dbReference type="PANTHER" id="PTHR45698:SF1">
    <property type="entry name" value="TRACE AMINE-ASSOCIATED RECEPTOR 13C-LIKE"/>
    <property type="match status" value="1"/>
</dbReference>
<comment type="subcellular location">
    <subcellularLocation>
        <location evidence="1">Membrane</location>
    </subcellularLocation>
</comment>
<evidence type="ECO:0000313" key="7">
    <source>
        <dbReference type="EnsemblMetazoa" id="XP_030834694"/>
    </source>
</evidence>
<reference evidence="8" key="1">
    <citation type="submission" date="2015-02" db="EMBL/GenBank/DDBJ databases">
        <title>Genome sequencing for Strongylocentrotus purpuratus.</title>
        <authorList>
            <person name="Murali S."/>
            <person name="Liu Y."/>
            <person name="Vee V."/>
            <person name="English A."/>
            <person name="Wang M."/>
            <person name="Skinner E."/>
            <person name="Han Y."/>
            <person name="Muzny D.M."/>
            <person name="Worley K.C."/>
            <person name="Gibbs R.A."/>
        </authorList>
    </citation>
    <scope>NUCLEOTIDE SEQUENCE</scope>
</reference>
<evidence type="ECO:0000256" key="2">
    <source>
        <dbReference type="ARBA" id="ARBA00022692"/>
    </source>
</evidence>
<protein>
    <recommendedName>
        <fullName evidence="6">G-protein coupled receptors family 1 profile domain-containing protein</fullName>
    </recommendedName>
</protein>
<keyword evidence="3 5" id="KW-1133">Transmembrane helix</keyword>
<dbReference type="CDD" id="cd00637">
    <property type="entry name" value="7tm_classA_rhodopsin-like"/>
    <property type="match status" value="1"/>
</dbReference>
<feature type="transmembrane region" description="Helical" evidence="5">
    <location>
        <begin position="54"/>
        <end position="77"/>
    </location>
</feature>
<name>A0A7M7NCJ3_STRPU</name>
<keyword evidence="4 5" id="KW-0472">Membrane</keyword>
<dbReference type="GeneID" id="115921388"/>
<proteinExistence type="predicted"/>
<dbReference type="GO" id="GO:0016020">
    <property type="term" value="C:membrane"/>
    <property type="evidence" value="ECO:0007669"/>
    <property type="project" value="UniProtKB-SubCell"/>
</dbReference>
<dbReference type="Gene3D" id="1.20.1070.10">
    <property type="entry name" value="Rhodopsin 7-helix transmembrane proteins"/>
    <property type="match status" value="1"/>
</dbReference>
<dbReference type="Pfam" id="PF00001">
    <property type="entry name" value="7tm_1"/>
    <property type="match status" value="1"/>
</dbReference>
<reference evidence="7" key="2">
    <citation type="submission" date="2021-01" db="UniProtKB">
        <authorList>
            <consortium name="EnsemblMetazoa"/>
        </authorList>
    </citation>
    <scope>IDENTIFICATION</scope>
</reference>
<evidence type="ECO:0000256" key="3">
    <source>
        <dbReference type="ARBA" id="ARBA00022989"/>
    </source>
</evidence>
<feature type="domain" description="G-protein coupled receptors family 1 profile" evidence="6">
    <location>
        <begin position="68"/>
        <end position="140"/>
    </location>
</feature>